<dbReference type="SUPFAM" id="SSF50475">
    <property type="entry name" value="FMN-binding split barrel"/>
    <property type="match status" value="1"/>
</dbReference>
<name>A0A515EUR6_9BURK</name>
<evidence type="ECO:0000259" key="1">
    <source>
        <dbReference type="Pfam" id="PF13883"/>
    </source>
</evidence>
<dbReference type="InterPro" id="IPR012349">
    <property type="entry name" value="Split_barrel_FMN-bd"/>
</dbReference>
<dbReference type="KEGG" id="rhg:EXZ61_20325"/>
<dbReference type="AlphaFoldDB" id="A0A515EUR6"/>
<evidence type="ECO:0000313" key="3">
    <source>
        <dbReference type="Proteomes" id="UP000317365"/>
    </source>
</evidence>
<reference evidence="3" key="1">
    <citation type="submission" date="2019-02" db="EMBL/GenBank/DDBJ databases">
        <title>Complete genome sequence of Rhodoferax sp. Gr-4.</title>
        <authorList>
            <person name="Jin L."/>
        </authorList>
    </citation>
    <scope>NUCLEOTIDE SEQUENCE [LARGE SCALE GENOMIC DNA]</scope>
    <source>
        <strain evidence="3">Gr-4</strain>
    </source>
</reference>
<dbReference type="Gene3D" id="2.30.110.10">
    <property type="entry name" value="Electron Transport, Fmn-binding Protein, Chain A"/>
    <property type="match status" value="1"/>
</dbReference>
<proteinExistence type="predicted"/>
<dbReference type="Pfam" id="PF13883">
    <property type="entry name" value="CREG_beta-barrel"/>
    <property type="match status" value="1"/>
</dbReference>
<reference evidence="3" key="2">
    <citation type="journal article" date="2020" name="Int. J. Syst. Evol. Microbiol.">
        <title>Genomic insights into a novel species Rhodoferax aquaticus sp. nov., isolated from freshwater.</title>
        <authorList>
            <person name="Li T."/>
            <person name="Zhuo Y."/>
            <person name="Jin C.Z."/>
            <person name="Wu X."/>
            <person name="Ko S.R."/>
            <person name="Jin F.J."/>
            <person name="Ahn C.Y."/>
            <person name="Oh H.M."/>
            <person name="Lee H.G."/>
            <person name="Jin L."/>
        </authorList>
    </citation>
    <scope>NUCLEOTIDE SEQUENCE [LARGE SCALE GENOMIC DNA]</scope>
    <source>
        <strain evidence="3">Gr-4</strain>
    </source>
</reference>
<dbReference type="InterPro" id="IPR014419">
    <property type="entry name" value="HutZ"/>
</dbReference>
<organism evidence="2 3">
    <name type="scientific">Rhodoferax aquaticus</name>
    <dbReference type="NCBI Taxonomy" id="2527691"/>
    <lineage>
        <taxon>Bacteria</taxon>
        <taxon>Pseudomonadati</taxon>
        <taxon>Pseudomonadota</taxon>
        <taxon>Betaproteobacteria</taxon>
        <taxon>Burkholderiales</taxon>
        <taxon>Comamonadaceae</taxon>
        <taxon>Rhodoferax</taxon>
    </lineage>
</organism>
<evidence type="ECO:0000313" key="2">
    <source>
        <dbReference type="EMBL" id="QDL56313.1"/>
    </source>
</evidence>
<dbReference type="RefSeq" id="WP_142813752.1">
    <property type="nucleotide sequence ID" value="NZ_CP036282.1"/>
</dbReference>
<dbReference type="GO" id="GO:0005737">
    <property type="term" value="C:cytoplasm"/>
    <property type="evidence" value="ECO:0007669"/>
    <property type="project" value="UniProtKB-ARBA"/>
</dbReference>
<dbReference type="EMBL" id="CP036282">
    <property type="protein sequence ID" value="QDL56313.1"/>
    <property type="molecule type" value="Genomic_DNA"/>
</dbReference>
<dbReference type="PANTHER" id="PTHR13343:SF17">
    <property type="entry name" value="CELLULAR REPRESSOR OF E1A-STIMULATED GENES, ISOFORM A"/>
    <property type="match status" value="1"/>
</dbReference>
<dbReference type="InterPro" id="IPR055343">
    <property type="entry name" value="CREG_beta-barrel"/>
</dbReference>
<dbReference type="Proteomes" id="UP000317365">
    <property type="component" value="Chromosome"/>
</dbReference>
<dbReference type="PIRSF" id="PIRSF004633">
    <property type="entry name" value="UCP_PLP_oxd"/>
    <property type="match status" value="1"/>
</dbReference>
<sequence>MSQSNSPDKPQVLRETDDAARAQARAFVRDSAHGALATLEPHTGWPLASRVSLAVDADATPLILISRLSAHYGALEADARCSLLLGEAGDGDPLRHPRITVLCKAHKVPPEHRAAAKTEFIKRHAGAEMYADFSDFYFWRLVPQRASLNAGFGKAYALTAADLVG</sequence>
<gene>
    <name evidence="2" type="ORF">EXZ61_20325</name>
</gene>
<keyword evidence="3" id="KW-1185">Reference proteome</keyword>
<accession>A0A515EUR6</accession>
<protein>
    <recommendedName>
        <fullName evidence="1">CREG-like beta-barrel domain-containing protein</fullName>
    </recommendedName>
</protein>
<dbReference type="PANTHER" id="PTHR13343">
    <property type="entry name" value="CREG1 PROTEIN"/>
    <property type="match status" value="1"/>
</dbReference>
<feature type="domain" description="CREG-like beta-barrel" evidence="1">
    <location>
        <begin position="20"/>
        <end position="159"/>
    </location>
</feature>